<feature type="compositionally biased region" description="Basic and acidic residues" evidence="1">
    <location>
        <begin position="1"/>
        <end position="27"/>
    </location>
</feature>
<feature type="region of interest" description="Disordered" evidence="1">
    <location>
        <begin position="89"/>
        <end position="118"/>
    </location>
</feature>
<organism evidence="2 3">
    <name type="scientific">Colocasia esculenta</name>
    <name type="common">Wild taro</name>
    <name type="synonym">Arum esculentum</name>
    <dbReference type="NCBI Taxonomy" id="4460"/>
    <lineage>
        <taxon>Eukaryota</taxon>
        <taxon>Viridiplantae</taxon>
        <taxon>Streptophyta</taxon>
        <taxon>Embryophyta</taxon>
        <taxon>Tracheophyta</taxon>
        <taxon>Spermatophyta</taxon>
        <taxon>Magnoliopsida</taxon>
        <taxon>Liliopsida</taxon>
        <taxon>Araceae</taxon>
        <taxon>Aroideae</taxon>
        <taxon>Colocasieae</taxon>
        <taxon>Colocasia</taxon>
    </lineage>
</organism>
<evidence type="ECO:0000313" key="3">
    <source>
        <dbReference type="Proteomes" id="UP000652761"/>
    </source>
</evidence>
<gene>
    <name evidence="2" type="ORF">Taro_028949</name>
</gene>
<reference evidence="2" key="1">
    <citation type="submission" date="2017-07" db="EMBL/GenBank/DDBJ databases">
        <title>Taro Niue Genome Assembly and Annotation.</title>
        <authorList>
            <person name="Atibalentja N."/>
            <person name="Keating K."/>
            <person name="Fields C.J."/>
        </authorList>
    </citation>
    <scope>NUCLEOTIDE SEQUENCE</scope>
    <source>
        <strain evidence="2">Niue_2</strain>
        <tissue evidence="2">Leaf</tissue>
    </source>
</reference>
<dbReference type="AlphaFoldDB" id="A0A843VCM0"/>
<accession>A0A843VCM0</accession>
<keyword evidence="3" id="KW-1185">Reference proteome</keyword>
<protein>
    <submittedName>
        <fullName evidence="2">Uncharacterized protein</fullName>
    </submittedName>
</protein>
<feature type="compositionally biased region" description="Pro residues" evidence="1">
    <location>
        <begin position="96"/>
        <end position="111"/>
    </location>
</feature>
<comment type="caution">
    <text evidence="2">The sequence shown here is derived from an EMBL/GenBank/DDBJ whole genome shotgun (WGS) entry which is preliminary data.</text>
</comment>
<feature type="region of interest" description="Disordered" evidence="1">
    <location>
        <begin position="1"/>
        <end position="38"/>
    </location>
</feature>
<dbReference type="Proteomes" id="UP000652761">
    <property type="component" value="Unassembled WGS sequence"/>
</dbReference>
<sequence length="118" mass="12748">MEGRIARIDQESIDPGSDRRPGIRFRAEVPPNPSFEGGSTQLAWIRVGSRESRMDRSIHSRFCRSGGFKFKFGLCPPDRPLSGLIAGSLEARKGAPPSPQLRQPAPPPPPASSSVASL</sequence>
<dbReference type="EMBL" id="NMUH01001897">
    <property type="protein sequence ID" value="MQL96282.1"/>
    <property type="molecule type" value="Genomic_DNA"/>
</dbReference>
<proteinExistence type="predicted"/>
<evidence type="ECO:0000313" key="2">
    <source>
        <dbReference type="EMBL" id="MQL96282.1"/>
    </source>
</evidence>
<evidence type="ECO:0000256" key="1">
    <source>
        <dbReference type="SAM" id="MobiDB-lite"/>
    </source>
</evidence>
<name>A0A843VCM0_COLES</name>